<dbReference type="Proteomes" id="UP000092993">
    <property type="component" value="Unassembled WGS sequence"/>
</dbReference>
<reference evidence="1 2" key="1">
    <citation type="submission" date="2016-03" db="EMBL/GenBank/DDBJ databases">
        <title>Whole genome sequencing of Grifola frondosa 9006-11.</title>
        <authorList>
            <person name="Min B."/>
            <person name="Park H."/>
            <person name="Kim J.-G."/>
            <person name="Cho H."/>
            <person name="Oh Y.-L."/>
            <person name="Kong W.-S."/>
            <person name="Choi I.-G."/>
        </authorList>
    </citation>
    <scope>NUCLEOTIDE SEQUENCE [LARGE SCALE GENOMIC DNA]</scope>
    <source>
        <strain evidence="1 2">9006-11</strain>
    </source>
</reference>
<proteinExistence type="predicted"/>
<dbReference type="EMBL" id="LUGG01000011">
    <property type="protein sequence ID" value="OBZ71626.1"/>
    <property type="molecule type" value="Genomic_DNA"/>
</dbReference>
<protein>
    <submittedName>
        <fullName evidence="1">Uncharacterized protein</fullName>
    </submittedName>
</protein>
<sequence>MYPSPVLPLLLAQSSVYYLRSARIFPIWPGLSSHIHIDITTATGEAALPSPVGLPHSPGEAAHTSAHAAHAAHVAIVLRFKAYPRPTTATRMGDP</sequence>
<comment type="caution">
    <text evidence="1">The sequence shown here is derived from an EMBL/GenBank/DDBJ whole genome shotgun (WGS) entry which is preliminary data.</text>
</comment>
<accession>A0A1C7M5E9</accession>
<organism evidence="1 2">
    <name type="scientific">Grifola frondosa</name>
    <name type="common">Maitake</name>
    <name type="synonym">Polyporus frondosus</name>
    <dbReference type="NCBI Taxonomy" id="5627"/>
    <lineage>
        <taxon>Eukaryota</taxon>
        <taxon>Fungi</taxon>
        <taxon>Dikarya</taxon>
        <taxon>Basidiomycota</taxon>
        <taxon>Agaricomycotina</taxon>
        <taxon>Agaricomycetes</taxon>
        <taxon>Polyporales</taxon>
        <taxon>Grifolaceae</taxon>
        <taxon>Grifola</taxon>
    </lineage>
</organism>
<dbReference type="AlphaFoldDB" id="A0A1C7M5E9"/>
<name>A0A1C7M5E9_GRIFR</name>
<evidence type="ECO:0000313" key="1">
    <source>
        <dbReference type="EMBL" id="OBZ71626.1"/>
    </source>
</evidence>
<evidence type="ECO:0000313" key="2">
    <source>
        <dbReference type="Proteomes" id="UP000092993"/>
    </source>
</evidence>
<gene>
    <name evidence="1" type="ORF">A0H81_08348</name>
</gene>
<keyword evidence="2" id="KW-1185">Reference proteome</keyword>